<dbReference type="AlphaFoldDB" id="A0A412B278"/>
<accession>A0A412B278</accession>
<protein>
    <submittedName>
        <fullName evidence="1">Uncharacterized protein</fullName>
    </submittedName>
</protein>
<dbReference type="Proteomes" id="UP000283738">
    <property type="component" value="Unassembled WGS sequence"/>
</dbReference>
<sequence>MAAVDVSYLTEEEQQKLWNIVERQGLKVKPVYAEKLRKASGSLTEEKMAEILEALQVKHTDGNAGVSFKLPKSICSKYFDGMDSKQMAAVVEQALAAWFEGKEAAVV</sequence>
<evidence type="ECO:0000313" key="1">
    <source>
        <dbReference type="EMBL" id="RGQ45801.1"/>
    </source>
</evidence>
<evidence type="ECO:0000313" key="2">
    <source>
        <dbReference type="Proteomes" id="UP000283738"/>
    </source>
</evidence>
<comment type="caution">
    <text evidence="1">The sequence shown here is derived from an EMBL/GenBank/DDBJ whole genome shotgun (WGS) entry which is preliminary data.</text>
</comment>
<gene>
    <name evidence="1" type="ORF">DWY96_14910</name>
</gene>
<reference evidence="1 2" key="1">
    <citation type="submission" date="2018-08" db="EMBL/GenBank/DDBJ databases">
        <title>A genome reference for cultivated species of the human gut microbiota.</title>
        <authorList>
            <person name="Zou Y."/>
            <person name="Xue W."/>
            <person name="Luo G."/>
        </authorList>
    </citation>
    <scope>NUCLEOTIDE SEQUENCE [LARGE SCALE GENOMIC DNA]</scope>
    <source>
        <strain evidence="1 2">AF28-15</strain>
    </source>
</reference>
<organism evidence="1 2">
    <name type="scientific">Roseburia inulinivorans</name>
    <dbReference type="NCBI Taxonomy" id="360807"/>
    <lineage>
        <taxon>Bacteria</taxon>
        <taxon>Bacillati</taxon>
        <taxon>Bacillota</taxon>
        <taxon>Clostridia</taxon>
        <taxon>Lachnospirales</taxon>
        <taxon>Lachnospiraceae</taxon>
        <taxon>Roseburia</taxon>
    </lineage>
</organism>
<proteinExistence type="predicted"/>
<name>A0A412B278_9FIRM</name>
<dbReference type="EMBL" id="QRTF01000043">
    <property type="protein sequence ID" value="RGQ45801.1"/>
    <property type="molecule type" value="Genomic_DNA"/>
</dbReference>